<dbReference type="EMBL" id="SMAB01000006">
    <property type="protein sequence ID" value="TCS83084.1"/>
    <property type="molecule type" value="Genomic_DNA"/>
</dbReference>
<dbReference type="RefSeq" id="WP_132767974.1">
    <property type="nucleotide sequence ID" value="NZ_SMAB01000006.1"/>
</dbReference>
<protein>
    <submittedName>
        <fullName evidence="1">Uncharacterized short protein YbdD (DUF466 family)</fullName>
    </submittedName>
</protein>
<organism evidence="1 2">
    <name type="scientific">Tepidibacillus fermentans</name>
    <dbReference type="NCBI Taxonomy" id="1281767"/>
    <lineage>
        <taxon>Bacteria</taxon>
        <taxon>Bacillati</taxon>
        <taxon>Bacillota</taxon>
        <taxon>Bacilli</taxon>
        <taxon>Bacillales</taxon>
        <taxon>Bacillaceae</taxon>
        <taxon>Tepidibacillus</taxon>
    </lineage>
</organism>
<accession>A0A4R3KII6</accession>
<dbReference type="PANTHER" id="PTHR38453:SF1">
    <property type="entry name" value="CYTOPLASMIC PROTEIN"/>
    <property type="match status" value="1"/>
</dbReference>
<proteinExistence type="predicted"/>
<keyword evidence="2" id="KW-1185">Reference proteome</keyword>
<name>A0A4R3KII6_9BACI</name>
<comment type="caution">
    <text evidence="1">The sequence shown here is derived from an EMBL/GenBank/DDBJ whole genome shotgun (WGS) entry which is preliminary data.</text>
</comment>
<dbReference type="InterPro" id="IPR007423">
    <property type="entry name" value="Sel_put"/>
</dbReference>
<dbReference type="Pfam" id="PF04328">
    <property type="entry name" value="Sel_put"/>
    <property type="match status" value="1"/>
</dbReference>
<dbReference type="Proteomes" id="UP000295788">
    <property type="component" value="Unassembled WGS sequence"/>
</dbReference>
<dbReference type="OrthoDB" id="9814284at2"/>
<reference evidence="1 2" key="1">
    <citation type="submission" date="2019-03" db="EMBL/GenBank/DDBJ databases">
        <title>Genomic Encyclopedia of Type Strains, Phase IV (KMG-IV): sequencing the most valuable type-strain genomes for metagenomic binning, comparative biology and taxonomic classification.</title>
        <authorList>
            <person name="Goeker M."/>
        </authorList>
    </citation>
    <scope>NUCLEOTIDE SEQUENCE [LARGE SCALE GENOMIC DNA]</scope>
    <source>
        <strain evidence="1 2">DSM 23802</strain>
    </source>
</reference>
<dbReference type="AlphaFoldDB" id="A0A4R3KII6"/>
<gene>
    <name evidence="1" type="ORF">EDD72_10610</name>
</gene>
<evidence type="ECO:0000313" key="1">
    <source>
        <dbReference type="EMBL" id="TCS83084.1"/>
    </source>
</evidence>
<dbReference type="PANTHER" id="PTHR38453">
    <property type="entry name" value="CYTOPLASMIC PROTEIN-RELATED"/>
    <property type="match status" value="1"/>
</dbReference>
<sequence>MNLRFPVHIKWKKMVSAFHTIVGGPNYAAYLEHFKNHHPDEVPLTEKEFYEQRLKDRYEGGKINRCC</sequence>
<evidence type="ECO:0000313" key="2">
    <source>
        <dbReference type="Proteomes" id="UP000295788"/>
    </source>
</evidence>